<protein>
    <submittedName>
        <fullName evidence="8">Acetyl-CoA acetyltransferase</fullName>
    </submittedName>
</protein>
<dbReference type="InterPro" id="IPR002155">
    <property type="entry name" value="Thiolase"/>
</dbReference>
<dbReference type="CDD" id="cd00751">
    <property type="entry name" value="thiolase"/>
    <property type="match status" value="1"/>
</dbReference>
<sequence>MEKVYIVAAKRTPIGAFTGSLKDVPAGKLAAVAIKGALEAANVSGNDVEEVILGNVVSAGQGMGIGRQAAIFADLPETVPAYSINMVCGSGMKAVMDAVSHIRSGDAEVIVAAGVENMSQIPFAVSGAMRQGQKMGDIAMKDLLIADGLTDVYNEYHMGVTAENVAELVGLSREQQDEYARTSQQKAVSAVEAGRFNDEIIPVEVKQRRKSFVFDTDEYPKADCTVEGLAKLRPAFDREGTVTAGNASGLNDGASAVVVASESAVKRLGLTPVAEISSYAQVGLDPKIMGLGPVGAVTKALEKAELSIQDMDLFELNEAFAAQALGVVHQLADNHGVSKDSILEKANVNGGAIALGHPLGASGNRILVSLVHELEKRQDTYGVASLCIGGGMGTAVVIKRVTEQ</sequence>
<dbReference type="PANTHER" id="PTHR18919:SF164">
    <property type="entry name" value="ACETYL-COA ACETYLTRANSFERASE"/>
    <property type="match status" value="1"/>
</dbReference>
<dbReference type="InterPro" id="IPR020610">
    <property type="entry name" value="Thiolase_AS"/>
</dbReference>
<dbReference type="AlphaFoldDB" id="A0A1C3EI47"/>
<comment type="caution">
    <text evidence="8">The sequence shown here is derived from an EMBL/GenBank/DDBJ whole genome shotgun (WGS) entry which is preliminary data.</text>
</comment>
<dbReference type="Gene3D" id="3.40.47.10">
    <property type="match status" value="2"/>
</dbReference>
<dbReference type="PANTHER" id="PTHR18919">
    <property type="entry name" value="ACETYL-COA C-ACYLTRANSFERASE"/>
    <property type="match status" value="1"/>
</dbReference>
<dbReference type="Proteomes" id="UP000094936">
    <property type="component" value="Unassembled WGS sequence"/>
</dbReference>
<evidence type="ECO:0000313" key="9">
    <source>
        <dbReference type="Proteomes" id="UP000094936"/>
    </source>
</evidence>
<proteinExistence type="inferred from homology"/>
<dbReference type="STRING" id="1080227.A8L45_12315"/>
<reference evidence="8 9" key="1">
    <citation type="submission" date="2016-05" db="EMBL/GenBank/DDBJ databases">
        <title>Genomic Taxonomy of the Vibrionaceae.</title>
        <authorList>
            <person name="Gomez-Gil B."/>
            <person name="Enciso-Ibarra J."/>
        </authorList>
    </citation>
    <scope>NUCLEOTIDE SEQUENCE [LARGE SCALE GENOMIC DNA]</scope>
    <source>
        <strain evidence="8 9">CAIM 1920</strain>
    </source>
</reference>
<dbReference type="EMBL" id="LYBM01000021">
    <property type="protein sequence ID" value="ODA32914.1"/>
    <property type="molecule type" value="Genomic_DNA"/>
</dbReference>
<accession>A0A1C3EI47</accession>
<feature type="domain" description="Thiolase C-terminal" evidence="7">
    <location>
        <begin position="270"/>
        <end position="400"/>
    </location>
</feature>
<dbReference type="GO" id="GO:0044281">
    <property type="term" value="P:small molecule metabolic process"/>
    <property type="evidence" value="ECO:0007669"/>
    <property type="project" value="UniProtKB-ARBA"/>
</dbReference>
<dbReference type="RefSeq" id="WP_068902677.1">
    <property type="nucleotide sequence ID" value="NZ_JBHUIF010000024.1"/>
</dbReference>
<dbReference type="InterPro" id="IPR016039">
    <property type="entry name" value="Thiolase-like"/>
</dbReference>
<dbReference type="Pfam" id="PF02803">
    <property type="entry name" value="Thiolase_C"/>
    <property type="match status" value="1"/>
</dbReference>
<dbReference type="GO" id="GO:0003988">
    <property type="term" value="F:acetyl-CoA C-acyltransferase activity"/>
    <property type="evidence" value="ECO:0007669"/>
    <property type="project" value="UniProtKB-ARBA"/>
</dbReference>
<feature type="active site" description="Acyl-thioester intermediate" evidence="4">
    <location>
        <position position="88"/>
    </location>
</feature>
<dbReference type="OrthoDB" id="8951704at2"/>
<keyword evidence="2 5" id="KW-0808">Transferase</keyword>
<feature type="active site" description="Proton acceptor" evidence="4">
    <location>
        <position position="357"/>
    </location>
</feature>
<dbReference type="Pfam" id="PF00108">
    <property type="entry name" value="Thiolase_N"/>
    <property type="match status" value="1"/>
</dbReference>
<feature type="domain" description="Thiolase N-terminal" evidence="6">
    <location>
        <begin position="4"/>
        <end position="263"/>
    </location>
</feature>
<dbReference type="PIRSF" id="PIRSF000429">
    <property type="entry name" value="Ac-CoA_Ac_transf"/>
    <property type="match status" value="1"/>
</dbReference>
<keyword evidence="3 5" id="KW-0012">Acyltransferase</keyword>
<dbReference type="PROSITE" id="PS00098">
    <property type="entry name" value="THIOLASE_1"/>
    <property type="match status" value="1"/>
</dbReference>
<dbReference type="PROSITE" id="PS00099">
    <property type="entry name" value="THIOLASE_3"/>
    <property type="match status" value="1"/>
</dbReference>
<dbReference type="FunFam" id="3.40.47.10:FF:000010">
    <property type="entry name" value="Acetyl-CoA acetyltransferase (Thiolase)"/>
    <property type="match status" value="1"/>
</dbReference>
<comment type="similarity">
    <text evidence="1 5">Belongs to the thiolase-like superfamily. Thiolase family.</text>
</comment>
<dbReference type="InterPro" id="IPR020617">
    <property type="entry name" value="Thiolase_C"/>
</dbReference>
<evidence type="ECO:0000259" key="7">
    <source>
        <dbReference type="Pfam" id="PF02803"/>
    </source>
</evidence>
<evidence type="ECO:0000313" key="8">
    <source>
        <dbReference type="EMBL" id="ODA32914.1"/>
    </source>
</evidence>
<name>A0A1C3EI47_9GAMM</name>
<dbReference type="InterPro" id="IPR020616">
    <property type="entry name" value="Thiolase_N"/>
</dbReference>
<dbReference type="SUPFAM" id="SSF53901">
    <property type="entry name" value="Thiolase-like"/>
    <property type="match status" value="2"/>
</dbReference>
<dbReference type="InterPro" id="IPR020613">
    <property type="entry name" value="Thiolase_CS"/>
</dbReference>
<dbReference type="InterPro" id="IPR020615">
    <property type="entry name" value="Thiolase_acyl_enz_int_AS"/>
</dbReference>
<evidence type="ECO:0000256" key="2">
    <source>
        <dbReference type="ARBA" id="ARBA00022679"/>
    </source>
</evidence>
<dbReference type="NCBIfam" id="TIGR01930">
    <property type="entry name" value="AcCoA-C-Actrans"/>
    <property type="match status" value="1"/>
</dbReference>
<feature type="active site" description="Proton acceptor" evidence="4">
    <location>
        <position position="387"/>
    </location>
</feature>
<organism evidence="8 9">
    <name type="scientific">Veronia pacifica</name>
    <dbReference type="NCBI Taxonomy" id="1080227"/>
    <lineage>
        <taxon>Bacteria</taxon>
        <taxon>Pseudomonadati</taxon>
        <taxon>Pseudomonadota</taxon>
        <taxon>Gammaproteobacteria</taxon>
        <taxon>Vibrionales</taxon>
        <taxon>Vibrionaceae</taxon>
        <taxon>Veronia</taxon>
    </lineage>
</organism>
<evidence type="ECO:0000256" key="4">
    <source>
        <dbReference type="PIRSR" id="PIRSR000429-1"/>
    </source>
</evidence>
<dbReference type="PROSITE" id="PS00737">
    <property type="entry name" value="THIOLASE_2"/>
    <property type="match status" value="1"/>
</dbReference>
<keyword evidence="9" id="KW-1185">Reference proteome</keyword>
<evidence type="ECO:0000256" key="3">
    <source>
        <dbReference type="ARBA" id="ARBA00023315"/>
    </source>
</evidence>
<evidence type="ECO:0000256" key="1">
    <source>
        <dbReference type="ARBA" id="ARBA00010982"/>
    </source>
</evidence>
<gene>
    <name evidence="8" type="ORF">A8L45_12315</name>
</gene>
<evidence type="ECO:0000259" key="6">
    <source>
        <dbReference type="Pfam" id="PF00108"/>
    </source>
</evidence>
<evidence type="ECO:0000256" key="5">
    <source>
        <dbReference type="RuleBase" id="RU003557"/>
    </source>
</evidence>